<evidence type="ECO:0000256" key="4">
    <source>
        <dbReference type="ARBA" id="ARBA00022679"/>
    </source>
</evidence>
<dbReference type="PANTHER" id="PTHR11254">
    <property type="entry name" value="HECT DOMAIN UBIQUITIN-PROTEIN LIGASE"/>
    <property type="match status" value="1"/>
</dbReference>
<dbReference type="Gene3D" id="3.30.2410.10">
    <property type="entry name" value="Hect, E3 ligase catalytic domain"/>
    <property type="match status" value="1"/>
</dbReference>
<dbReference type="InterPro" id="IPR000569">
    <property type="entry name" value="HECT_dom"/>
</dbReference>
<reference evidence="8" key="2">
    <citation type="journal article" date="2023" name="Microbiol Resour">
        <title>Decontamination and Annotation of the Draft Genome Sequence of the Oomycete Lagenidium giganteum ARSEF 373.</title>
        <authorList>
            <person name="Morgan W.R."/>
            <person name="Tartar A."/>
        </authorList>
    </citation>
    <scope>NUCLEOTIDE SEQUENCE</scope>
    <source>
        <strain evidence="8">ARSEF 373</strain>
    </source>
</reference>
<evidence type="ECO:0000313" key="9">
    <source>
        <dbReference type="Proteomes" id="UP001146120"/>
    </source>
</evidence>
<comment type="catalytic activity">
    <reaction evidence="1">
        <text>S-ubiquitinyl-[E2 ubiquitin-conjugating enzyme]-L-cysteine + [acceptor protein]-L-lysine = [E2 ubiquitin-conjugating enzyme]-L-cysteine + N(6)-ubiquitinyl-[acceptor protein]-L-lysine.</text>
        <dbReference type="EC" id="2.3.2.26"/>
    </reaction>
</comment>
<proteinExistence type="predicted"/>
<sequence length="626" mass="70297">MEEWWLLAASVWLVLLLVFLCRTYAKWTLARRQVDELQLDAPLLPRDIRDQLTSFPTDRSPRHRLDAAALDAAQGVKLCPVCEFGNFVRFESCVACGADLAMSPTSVARHRQSTDGQRTVRERRAMKRREWVRKVDRAGACFWQGRGSGSTRTLLMAKSAFTVHFQQRPCSSPEEPETDDHFVQIVVDGGLNPTAEATDVQVEFCHPLSSGNATQLPVELTSTREGAGCFTSWHQELSQCDFPTKFARFVELANAQLAHGDGSDDNTIDLFVQRDRLFADSVAQIVQIPRSRIGRATLRVRFDGEQALDAGGVYREWISQVTDQLVTEPGAVFVCNNRAEGTYYLNPDTKESLGKAHLDNVLAAGRLVGRALLEGHTLGFSLCVPLLKLILGQPLDIEDLLSYDPDLYASLQSILDRPGVDKLGLDFSVIGADGKVITLLPRGENVAVDDHNKRFFVQRQVQHVLVERVQQQLYVFLVGVYEVIPPPLLMVFDYEELHFLLCGVDSIDVAEWQAHTKYTPNLVGQPVLQWFWELVAEMPLEHRRRLLQFATGTTRVPHGGFQALTSYDGRLSPFTLCGVGIHENHGIIRSHACFNRLDLPLYTDRVQLECVLYAVFDTDTYGFTTH</sequence>
<organism evidence="8 9">
    <name type="scientific">Lagenidium giganteum</name>
    <dbReference type="NCBI Taxonomy" id="4803"/>
    <lineage>
        <taxon>Eukaryota</taxon>
        <taxon>Sar</taxon>
        <taxon>Stramenopiles</taxon>
        <taxon>Oomycota</taxon>
        <taxon>Peronosporomycetes</taxon>
        <taxon>Pythiales</taxon>
        <taxon>Pythiaceae</taxon>
    </lineage>
</organism>
<dbReference type="Proteomes" id="UP001146120">
    <property type="component" value="Unassembled WGS sequence"/>
</dbReference>
<evidence type="ECO:0000256" key="3">
    <source>
        <dbReference type="ARBA" id="ARBA00012485"/>
    </source>
</evidence>
<dbReference type="GO" id="GO:0006511">
    <property type="term" value="P:ubiquitin-dependent protein catabolic process"/>
    <property type="evidence" value="ECO:0007669"/>
    <property type="project" value="TreeGrafter"/>
</dbReference>
<name>A0AAV2Z1C7_9STRA</name>
<comment type="caution">
    <text evidence="8">The sequence shown here is derived from an EMBL/GenBank/DDBJ whole genome shotgun (WGS) entry which is preliminary data.</text>
</comment>
<keyword evidence="4" id="KW-0808">Transferase</keyword>
<feature type="domain" description="HECT" evidence="7">
    <location>
        <begin position="290"/>
        <end position="626"/>
    </location>
</feature>
<dbReference type="AlphaFoldDB" id="A0AAV2Z1C7"/>
<feature type="active site" description="Glycyl thioester intermediate" evidence="6">
    <location>
        <position position="593"/>
    </location>
</feature>
<dbReference type="GO" id="GO:0061630">
    <property type="term" value="F:ubiquitin protein ligase activity"/>
    <property type="evidence" value="ECO:0007669"/>
    <property type="project" value="UniProtKB-EC"/>
</dbReference>
<accession>A0AAV2Z1C7</accession>
<evidence type="ECO:0000256" key="6">
    <source>
        <dbReference type="PROSITE-ProRule" id="PRU00104"/>
    </source>
</evidence>
<evidence type="ECO:0000256" key="1">
    <source>
        <dbReference type="ARBA" id="ARBA00000885"/>
    </source>
</evidence>
<evidence type="ECO:0000313" key="8">
    <source>
        <dbReference type="EMBL" id="DAZ99409.1"/>
    </source>
</evidence>
<evidence type="ECO:0000256" key="5">
    <source>
        <dbReference type="ARBA" id="ARBA00022786"/>
    </source>
</evidence>
<gene>
    <name evidence="8" type="ORF">N0F65_005311</name>
</gene>
<dbReference type="Gene3D" id="3.90.1750.10">
    <property type="entry name" value="Hect, E3 ligase catalytic domains"/>
    <property type="match status" value="1"/>
</dbReference>
<dbReference type="GO" id="GO:0016567">
    <property type="term" value="P:protein ubiquitination"/>
    <property type="evidence" value="ECO:0007669"/>
    <property type="project" value="TreeGrafter"/>
</dbReference>
<evidence type="ECO:0000256" key="2">
    <source>
        <dbReference type="ARBA" id="ARBA00004906"/>
    </source>
</evidence>
<keyword evidence="9" id="KW-1185">Reference proteome</keyword>
<keyword evidence="5 6" id="KW-0833">Ubl conjugation pathway</keyword>
<dbReference type="InterPro" id="IPR035983">
    <property type="entry name" value="Hect_E3_ubiquitin_ligase"/>
</dbReference>
<dbReference type="PANTHER" id="PTHR11254:SF440">
    <property type="entry name" value="E3 UBIQUITIN-PROTEIN LIGASE NEDD-4"/>
    <property type="match status" value="1"/>
</dbReference>
<dbReference type="PROSITE" id="PS50237">
    <property type="entry name" value="HECT"/>
    <property type="match status" value="1"/>
</dbReference>
<evidence type="ECO:0000259" key="7">
    <source>
        <dbReference type="PROSITE" id="PS50237"/>
    </source>
</evidence>
<protein>
    <recommendedName>
        <fullName evidence="3">HECT-type E3 ubiquitin transferase</fullName>
        <ecNumber evidence="3">2.3.2.26</ecNumber>
    </recommendedName>
</protein>
<dbReference type="FunFam" id="3.30.2410.10:FF:000009">
    <property type="entry name" value="Probable E3 ubiquitin-protein ligase HECTD2"/>
    <property type="match status" value="1"/>
</dbReference>
<reference evidence="8" key="1">
    <citation type="submission" date="2022-11" db="EMBL/GenBank/DDBJ databases">
        <authorList>
            <person name="Morgan W.R."/>
            <person name="Tartar A."/>
        </authorList>
    </citation>
    <scope>NUCLEOTIDE SEQUENCE</scope>
    <source>
        <strain evidence="8">ARSEF 373</strain>
    </source>
</reference>
<dbReference type="InterPro" id="IPR050409">
    <property type="entry name" value="E3_ubiq-protein_ligase"/>
</dbReference>
<comment type="pathway">
    <text evidence="2">Protein modification; protein ubiquitination.</text>
</comment>
<dbReference type="SMART" id="SM00119">
    <property type="entry name" value="HECTc"/>
    <property type="match status" value="1"/>
</dbReference>
<dbReference type="Pfam" id="PF00632">
    <property type="entry name" value="HECT"/>
    <property type="match status" value="1"/>
</dbReference>
<dbReference type="SUPFAM" id="SSF56204">
    <property type="entry name" value="Hect, E3 ligase catalytic domain"/>
    <property type="match status" value="1"/>
</dbReference>
<dbReference type="EC" id="2.3.2.26" evidence="3"/>
<dbReference type="GO" id="GO:0005737">
    <property type="term" value="C:cytoplasm"/>
    <property type="evidence" value="ECO:0007669"/>
    <property type="project" value="TreeGrafter"/>
</dbReference>
<dbReference type="Gene3D" id="3.30.2160.10">
    <property type="entry name" value="Hect, E3 ligase catalytic domain"/>
    <property type="match status" value="1"/>
</dbReference>
<dbReference type="EMBL" id="DAKRPA010000084">
    <property type="protein sequence ID" value="DAZ99409.1"/>
    <property type="molecule type" value="Genomic_DNA"/>
</dbReference>